<dbReference type="AlphaFoldDB" id="A0AAW2LYP0"/>
<feature type="compositionally biased region" description="Polar residues" evidence="1">
    <location>
        <begin position="417"/>
        <end position="427"/>
    </location>
</feature>
<feature type="region of interest" description="Disordered" evidence="1">
    <location>
        <begin position="206"/>
        <end position="225"/>
    </location>
</feature>
<dbReference type="InterPro" id="IPR021480">
    <property type="entry name" value="Zinc_ribbon_12"/>
</dbReference>
<feature type="compositionally biased region" description="Polar residues" evidence="1">
    <location>
        <begin position="97"/>
        <end position="114"/>
    </location>
</feature>
<dbReference type="Pfam" id="PF22910">
    <property type="entry name" value="EDR4-like_1st"/>
    <property type="match status" value="1"/>
</dbReference>
<feature type="compositionally biased region" description="Polar residues" evidence="1">
    <location>
        <begin position="680"/>
        <end position="692"/>
    </location>
</feature>
<feature type="region of interest" description="Disordered" evidence="1">
    <location>
        <begin position="97"/>
        <end position="147"/>
    </location>
</feature>
<evidence type="ECO:0000313" key="4">
    <source>
        <dbReference type="EMBL" id="KAL0324224.1"/>
    </source>
</evidence>
<dbReference type="Pfam" id="PF11331">
    <property type="entry name" value="Zn_ribbon_12"/>
    <property type="match status" value="1"/>
</dbReference>
<name>A0AAW2LYP0_9LAMI</name>
<protein>
    <recommendedName>
        <fullName evidence="5">Zinc-ribbon domain-containing protein</fullName>
    </recommendedName>
</protein>
<evidence type="ECO:0000259" key="2">
    <source>
        <dbReference type="Pfam" id="PF11331"/>
    </source>
</evidence>
<feature type="region of interest" description="Disordered" evidence="1">
    <location>
        <begin position="249"/>
        <end position="270"/>
    </location>
</feature>
<reference evidence="4" key="1">
    <citation type="submission" date="2020-06" db="EMBL/GenBank/DDBJ databases">
        <authorList>
            <person name="Li T."/>
            <person name="Hu X."/>
            <person name="Zhang T."/>
            <person name="Song X."/>
            <person name="Zhang H."/>
            <person name="Dai N."/>
            <person name="Sheng W."/>
            <person name="Hou X."/>
            <person name="Wei L."/>
        </authorList>
    </citation>
    <scope>NUCLEOTIDE SEQUENCE</scope>
    <source>
        <strain evidence="4">KEN8</strain>
        <tissue evidence="4">Leaf</tissue>
    </source>
</reference>
<sequence length="942" mass="105260">MAVASDVRVVRCPKCENLLPELPDFSLYQCGGCGAVLKAKKNGFLEDGLLKISEDVEGIRTSEAGDATNVSQVPMESADLIERGRVAYIHNERVASIGSSTSQAESADVLSSSNARKKGKERMRRREDLDDEYSSYSQGVHNRYEGRNGDLKVDRTEYVNDHSADTFNNIRPPVESLRSRPFTGTQGVKSKGHSSYNTNYYYEQGDRRRFPDRDRDGLSRVEESENGRAELLRKLDELKDQLSRSCEVTERSKGRIGTNQRMDSPTFSDPYPRHHAAYLQDGMTSSHGENKQQLRPDDITAAYLSENPGFVPYRDGYGPSLQDSSYPLRGHPYEFQGYADTPRQEIFQRLHHQPQSQYMYWPHNEHSHGFYDRVNHHLVMLHPHENYFHQPACSCVHCCNKYWHLPPKVGPSGLYDQRSQNEPSNPNYHHHLNPLQHGPRGYSSGDSRLHTLYSQQPLTSNSTDVDSENELNHQRPRKVVLAHRSGQVCQPILGGAPFIACSNCFELLKLSRKHISPAKNQQKMKCGACSSIILLELGNKGLTMSVSAHVDHVPTEIDDGSSVTVDENVKILHGDSNGANRNACSDDYDDSVPQFPPTDLKSNSCESEKLLGHLSSTLSISEDEKIRENLSAELQLTQLTEVESFQHPDFPSSECPENCYDDVVVSRFDKGNKSKRSEVDQSTSEHNSVNNPAVATEMDMSLNEFSNSCVSQDSMDNSGEAHPMVSKGTESFFTGLIKKGFKDFTKSKQNVEVGGSQVFVNGHLIPDHLVKKAEKLAGAVQPGEYWYDIQAGFWGVMGHPCLGIVMPNIEEFNYPMPENCAAGNTGVFVNGRELHQKDLDLLVSRGLPKTRHKSYLIEISGKVVDQHTQEELDSLGKLAPTVERAKHGFGMKSHDVMDLISDSTCVAVLVLFLGSQQFCKDGWFLDAAAGMPLNRLIDVFIV</sequence>
<comment type="caution">
    <text evidence="4">The sequence shown here is derived from an EMBL/GenBank/DDBJ whole genome shotgun (WGS) entry which is preliminary data.</text>
</comment>
<feature type="domain" description="Probable zinc-ribbon" evidence="2">
    <location>
        <begin position="493"/>
        <end position="537"/>
    </location>
</feature>
<proteinExistence type="predicted"/>
<evidence type="ECO:0008006" key="5">
    <source>
        <dbReference type="Google" id="ProtNLM"/>
    </source>
</evidence>
<accession>A0AAW2LYP0</accession>
<gene>
    <name evidence="4" type="ORF">Scaly_2389500</name>
</gene>
<dbReference type="InterPro" id="IPR055126">
    <property type="entry name" value="EDR4-like_N"/>
</dbReference>
<reference evidence="4" key="2">
    <citation type="journal article" date="2024" name="Plant">
        <title>Genomic evolution and insights into agronomic trait innovations of Sesamum species.</title>
        <authorList>
            <person name="Miao H."/>
            <person name="Wang L."/>
            <person name="Qu L."/>
            <person name="Liu H."/>
            <person name="Sun Y."/>
            <person name="Le M."/>
            <person name="Wang Q."/>
            <person name="Wei S."/>
            <person name="Zheng Y."/>
            <person name="Lin W."/>
            <person name="Duan Y."/>
            <person name="Cao H."/>
            <person name="Xiong S."/>
            <person name="Wang X."/>
            <person name="Wei L."/>
            <person name="Li C."/>
            <person name="Ma Q."/>
            <person name="Ju M."/>
            <person name="Zhao R."/>
            <person name="Li G."/>
            <person name="Mu C."/>
            <person name="Tian Q."/>
            <person name="Mei H."/>
            <person name="Zhang T."/>
            <person name="Gao T."/>
            <person name="Zhang H."/>
        </authorList>
    </citation>
    <scope>NUCLEOTIDE SEQUENCE</scope>
    <source>
        <strain evidence="4">KEN8</strain>
    </source>
</reference>
<evidence type="ECO:0000259" key="3">
    <source>
        <dbReference type="Pfam" id="PF22910"/>
    </source>
</evidence>
<feature type="compositionally biased region" description="Polar residues" evidence="1">
    <location>
        <begin position="182"/>
        <end position="197"/>
    </location>
</feature>
<dbReference type="PANTHER" id="PTHR31105:SF55">
    <property type="entry name" value="ZINC-RIBBON DOMAIN-CONTAINING PROTEIN-RELATED"/>
    <property type="match status" value="1"/>
</dbReference>
<feature type="region of interest" description="Disordered" evidence="1">
    <location>
        <begin position="163"/>
        <end position="197"/>
    </location>
</feature>
<feature type="compositionally biased region" description="Polar residues" evidence="1">
    <location>
        <begin position="257"/>
        <end position="267"/>
    </location>
</feature>
<organism evidence="4">
    <name type="scientific">Sesamum calycinum</name>
    <dbReference type="NCBI Taxonomy" id="2727403"/>
    <lineage>
        <taxon>Eukaryota</taxon>
        <taxon>Viridiplantae</taxon>
        <taxon>Streptophyta</taxon>
        <taxon>Embryophyta</taxon>
        <taxon>Tracheophyta</taxon>
        <taxon>Spermatophyta</taxon>
        <taxon>Magnoliopsida</taxon>
        <taxon>eudicotyledons</taxon>
        <taxon>Gunneridae</taxon>
        <taxon>Pentapetalae</taxon>
        <taxon>asterids</taxon>
        <taxon>lamiids</taxon>
        <taxon>Lamiales</taxon>
        <taxon>Pedaliaceae</taxon>
        <taxon>Sesamum</taxon>
    </lineage>
</organism>
<feature type="region of interest" description="Disordered" evidence="1">
    <location>
        <begin position="413"/>
        <end position="448"/>
    </location>
</feature>
<feature type="domain" description="Enhanced disease resistance 4-like N-terminal" evidence="3">
    <location>
        <begin position="7"/>
        <end position="39"/>
    </location>
</feature>
<dbReference type="InterPro" id="IPR040244">
    <property type="entry name" value="EDR4-like"/>
</dbReference>
<dbReference type="EMBL" id="JACGWM010000015">
    <property type="protein sequence ID" value="KAL0324224.1"/>
    <property type="molecule type" value="Genomic_DNA"/>
</dbReference>
<feature type="region of interest" description="Disordered" evidence="1">
    <location>
        <begin position="671"/>
        <end position="692"/>
    </location>
</feature>
<dbReference type="PANTHER" id="PTHR31105">
    <property type="entry name" value="EXTRA-LARGE G-PROTEIN-LIKE"/>
    <property type="match status" value="1"/>
</dbReference>
<evidence type="ECO:0000256" key="1">
    <source>
        <dbReference type="SAM" id="MobiDB-lite"/>
    </source>
</evidence>
<dbReference type="GO" id="GO:1900150">
    <property type="term" value="P:regulation of defense response to fungus"/>
    <property type="evidence" value="ECO:0007669"/>
    <property type="project" value="InterPro"/>
</dbReference>